<feature type="compositionally biased region" description="Basic and acidic residues" evidence="1">
    <location>
        <begin position="131"/>
        <end position="141"/>
    </location>
</feature>
<organism evidence="2 3">
    <name type="scientific">Sorghum bicolor</name>
    <name type="common">Sorghum</name>
    <name type="synonym">Sorghum vulgare</name>
    <dbReference type="NCBI Taxonomy" id="4558"/>
    <lineage>
        <taxon>Eukaryota</taxon>
        <taxon>Viridiplantae</taxon>
        <taxon>Streptophyta</taxon>
        <taxon>Embryophyta</taxon>
        <taxon>Tracheophyta</taxon>
        <taxon>Spermatophyta</taxon>
        <taxon>Magnoliopsida</taxon>
        <taxon>Liliopsida</taxon>
        <taxon>Poales</taxon>
        <taxon>Poaceae</taxon>
        <taxon>PACMAD clade</taxon>
        <taxon>Panicoideae</taxon>
        <taxon>Andropogonodae</taxon>
        <taxon>Andropogoneae</taxon>
        <taxon>Sorghinae</taxon>
        <taxon>Sorghum</taxon>
    </lineage>
</organism>
<sequence>MPGKGQRRREKNFQAAHGGDTRLPPPPKHRELEAIPSKLRRLIAFQNKHNANADASSGGAAGKQDGGLRKNKPATERTPTEKAKDKKIKKQILEAPADSKASEIKGSEDGSAANENVNAEGSKGKRKRGKAKDLRFEELDKNISVSKKQRRKQHLNEKKKKRKGNKAETVPDFPGREKVKFGEVVQAPPKLSFPKVKSALDASREMLRKEAIENYRNIKGWTSRPGLKLPTLAENTFLSQ</sequence>
<dbReference type="PANTHER" id="PTHR37218:SF2">
    <property type="entry name" value="COILED-COIL PROTEIN"/>
    <property type="match status" value="1"/>
</dbReference>
<dbReference type="PANTHER" id="PTHR37218">
    <property type="entry name" value="COILED-COIL PROTEIN"/>
    <property type="match status" value="1"/>
</dbReference>
<dbReference type="EMBL" id="CM027689">
    <property type="protein sequence ID" value="KAG0512535.1"/>
    <property type="molecule type" value="Genomic_DNA"/>
</dbReference>
<reference evidence="2" key="1">
    <citation type="journal article" date="2019" name="BMC Genomics">
        <title>A new reference genome for Sorghum bicolor reveals high levels of sequence similarity between sweet and grain genotypes: implications for the genetics of sugar metabolism.</title>
        <authorList>
            <person name="Cooper E.A."/>
            <person name="Brenton Z.W."/>
            <person name="Flinn B.S."/>
            <person name="Jenkins J."/>
            <person name="Shu S."/>
            <person name="Flowers D."/>
            <person name="Luo F."/>
            <person name="Wang Y."/>
            <person name="Xia P."/>
            <person name="Barry K."/>
            <person name="Daum C."/>
            <person name="Lipzen A."/>
            <person name="Yoshinaga Y."/>
            <person name="Schmutz J."/>
            <person name="Saski C."/>
            <person name="Vermerris W."/>
            <person name="Kresovich S."/>
        </authorList>
    </citation>
    <scope>NUCLEOTIDE SEQUENCE</scope>
</reference>
<accession>A0A921Q149</accession>
<evidence type="ECO:0000256" key="1">
    <source>
        <dbReference type="SAM" id="MobiDB-lite"/>
    </source>
</evidence>
<feature type="region of interest" description="Disordered" evidence="1">
    <location>
        <begin position="1"/>
        <end position="174"/>
    </location>
</feature>
<comment type="caution">
    <text evidence="2">The sequence shown here is derived from an EMBL/GenBank/DDBJ whole genome shotgun (WGS) entry which is preliminary data.</text>
</comment>
<dbReference type="AlphaFoldDB" id="A0A921Q149"/>
<feature type="compositionally biased region" description="Basic residues" evidence="1">
    <location>
        <begin position="147"/>
        <end position="164"/>
    </location>
</feature>
<dbReference type="Proteomes" id="UP000807115">
    <property type="component" value="Chromosome 10"/>
</dbReference>
<proteinExistence type="predicted"/>
<gene>
    <name evidence="2" type="ORF">BDA96_10G022400</name>
</gene>
<protein>
    <submittedName>
        <fullName evidence="2">Uncharacterized protein</fullName>
    </submittedName>
</protein>
<feature type="compositionally biased region" description="Basic residues" evidence="1">
    <location>
        <begin position="1"/>
        <end position="10"/>
    </location>
</feature>
<name>A0A921Q149_SORBI</name>
<evidence type="ECO:0000313" key="3">
    <source>
        <dbReference type="Proteomes" id="UP000807115"/>
    </source>
</evidence>
<reference evidence="2" key="2">
    <citation type="submission" date="2020-10" db="EMBL/GenBank/DDBJ databases">
        <authorList>
            <person name="Cooper E.A."/>
            <person name="Brenton Z.W."/>
            <person name="Flinn B.S."/>
            <person name="Jenkins J."/>
            <person name="Shu S."/>
            <person name="Flowers D."/>
            <person name="Luo F."/>
            <person name="Wang Y."/>
            <person name="Xia P."/>
            <person name="Barry K."/>
            <person name="Daum C."/>
            <person name="Lipzen A."/>
            <person name="Yoshinaga Y."/>
            <person name="Schmutz J."/>
            <person name="Saski C."/>
            <person name="Vermerris W."/>
            <person name="Kresovich S."/>
        </authorList>
    </citation>
    <scope>NUCLEOTIDE SEQUENCE</scope>
</reference>
<evidence type="ECO:0000313" key="2">
    <source>
        <dbReference type="EMBL" id="KAG0512535.1"/>
    </source>
</evidence>
<feature type="compositionally biased region" description="Basic and acidic residues" evidence="1">
    <location>
        <begin position="73"/>
        <end position="84"/>
    </location>
</feature>